<dbReference type="InterPro" id="IPR032675">
    <property type="entry name" value="LRR_dom_sf"/>
</dbReference>
<evidence type="ECO:0000256" key="3">
    <source>
        <dbReference type="ARBA" id="ARBA00022475"/>
    </source>
</evidence>
<accession>A0A7N2MVV2</accession>
<keyword evidence="4" id="KW-0433">Leucine-rich repeat</keyword>
<keyword evidence="5 12" id="KW-0812">Transmembrane</keyword>
<name>A0A7N2MVV2_QUELO</name>
<evidence type="ECO:0000256" key="9">
    <source>
        <dbReference type="ARBA" id="ARBA00023136"/>
    </source>
</evidence>
<proteinExistence type="inferred from homology"/>
<keyword evidence="16" id="KW-1185">Reference proteome</keyword>
<feature type="domain" description="Disease resistance R13L4/SHOC-2-like LRR" evidence="14">
    <location>
        <begin position="413"/>
        <end position="554"/>
    </location>
</feature>
<keyword evidence="9 12" id="KW-0472">Membrane</keyword>
<comment type="subcellular location">
    <subcellularLocation>
        <location evidence="1">Cell membrane</location>
        <topology evidence="1">Single-pass type I membrane protein</topology>
    </subcellularLocation>
</comment>
<evidence type="ECO:0000256" key="2">
    <source>
        <dbReference type="ARBA" id="ARBA00009592"/>
    </source>
</evidence>
<feature type="domain" description="Leucine-rich repeat-containing N-terminal plant-type" evidence="13">
    <location>
        <begin position="55"/>
        <end position="91"/>
    </location>
</feature>
<dbReference type="InParanoid" id="A0A7N2MVV2"/>
<evidence type="ECO:0000256" key="8">
    <source>
        <dbReference type="ARBA" id="ARBA00022989"/>
    </source>
</evidence>
<dbReference type="InterPro" id="IPR055414">
    <property type="entry name" value="LRR_R13L4/SHOC2-like"/>
</dbReference>
<evidence type="ECO:0000259" key="14">
    <source>
        <dbReference type="Pfam" id="PF23598"/>
    </source>
</evidence>
<keyword evidence="6" id="KW-0732">Signal</keyword>
<dbReference type="SMART" id="SM00365">
    <property type="entry name" value="LRR_SD22"/>
    <property type="match status" value="8"/>
</dbReference>
<dbReference type="SUPFAM" id="SSF52047">
    <property type="entry name" value="RNI-like"/>
    <property type="match status" value="2"/>
</dbReference>
<dbReference type="FunFam" id="3.80.10.10:FF:000649">
    <property type="entry name" value="Leucine Rich Repeat family protein"/>
    <property type="match status" value="1"/>
</dbReference>
<sequence length="1042" mass="115435">MSRHFTSRMVRTEMFISISHLLSLVLFLCVLGPAFLGAIIPTSCTSNLTFRCSQMEKNALLSFKEGLTDLSGRLASWVGEDCCSWMGVGCDNTTSHVVELDLRNRFQFSDYSNEDMQNYDKSCLGGKISPSLLNLKHLSYLDLSQNNFKGINIPNFLGSLESLNYLNLSFSLFTGVIPPHLGNLSKLQYLDLNSNSVLFSEYSLVRTLEVKSLQWLVGLPSLKYLDMSSVNIEEVKPDWLQAVNMLPSLLELGLSGCRLVTLPQSISSINFTFLTVLDISHNPFNTSIPLWLSNLTALSTLNIGSNSLRGAIPNVFANLVSLRELDLSDNFYIEGQLPVGLGHLTNLSSLDLSGNNITGKIPFSFGKLCNLQKFALLNNGISGEITEFVDGLSQCSNSKLESLFLGFNRLLGGKLPYSLGALKMLKTLRLESNSFWGSIPDSIGNMSSLQELSLWGNMFNGTISKSVGKLSMLTDLDLSDNHWKCVLTEAHFQNLTRLSYLHLSVDSATWSLVLDVKHDWVPPFNLSKAQFDSISIGPNFPAWLQTQTELLSLRLQNVGISDTIPQGFWNSFSRIEDISLSKNKIRGQVPHFQSYHLLYNLDLSFNNFDGQVPLFPSKMMESVSLRENMFSGTMPENVGEILPLVDYLDLSSNFINGTIPPSIGMLKNLQILVLRNNCLSGELPPHWEELQNLVLLDVANNSISGKLPSSMQFLSSLGWLSLGKNHLEGKFPSFLKNCTKLVNLDLAGNKFYGKLPAWIGESLSSLLRLSLRSNIFDRDIPQQFCLLSSLQILDLAQNNLSGGIPQCLGNLSKSDGKILASLNEKMSVFLKGREYVYGNTSYLVHSIDLSDNNLSGEISDNITSLSKLVNMNLSMNHLTGKIPESIGNLKNLESLDLSRNKLSGPIPQNLSSLTFLSHLNLSFNNLSGIIPSGNQLQTLNDPSIYQGNSLLCGPPLSTICPGEQTDPEARPNGAEKNDEVGFESLSFYISLVAGFIVGFWGVCGTLVVKKSWRQAYFQTFDNLKDKIYIFIKVKVARLTRER</sequence>
<evidence type="ECO:0000256" key="5">
    <source>
        <dbReference type="ARBA" id="ARBA00022692"/>
    </source>
</evidence>
<evidence type="ECO:0000256" key="12">
    <source>
        <dbReference type="SAM" id="Phobius"/>
    </source>
</evidence>
<dbReference type="Gene3D" id="3.80.10.10">
    <property type="entry name" value="Ribonuclease Inhibitor"/>
    <property type="match status" value="4"/>
</dbReference>
<keyword evidence="3" id="KW-1003">Cell membrane</keyword>
<evidence type="ECO:0000256" key="11">
    <source>
        <dbReference type="ARBA" id="ARBA00023180"/>
    </source>
</evidence>
<dbReference type="Pfam" id="PF23598">
    <property type="entry name" value="LRR_14"/>
    <property type="match status" value="2"/>
</dbReference>
<keyword evidence="7" id="KW-0677">Repeat</keyword>
<evidence type="ECO:0000313" key="16">
    <source>
        <dbReference type="Proteomes" id="UP000594261"/>
    </source>
</evidence>
<dbReference type="GO" id="GO:0005886">
    <property type="term" value="C:plasma membrane"/>
    <property type="evidence" value="ECO:0007669"/>
    <property type="project" value="UniProtKB-SubCell"/>
</dbReference>
<evidence type="ECO:0008006" key="17">
    <source>
        <dbReference type="Google" id="ProtNLM"/>
    </source>
</evidence>
<dbReference type="PANTHER" id="PTHR48063">
    <property type="entry name" value="LRR RECEPTOR-LIKE KINASE"/>
    <property type="match status" value="1"/>
</dbReference>
<protein>
    <recommendedName>
        <fullName evidence="17">Non-specific serine/threonine protein kinase</fullName>
    </recommendedName>
</protein>
<dbReference type="FunFam" id="3.80.10.10:FF:000111">
    <property type="entry name" value="LRR receptor-like serine/threonine-protein kinase ERECTA"/>
    <property type="match status" value="1"/>
</dbReference>
<dbReference type="Pfam" id="PF13855">
    <property type="entry name" value="LRR_8"/>
    <property type="match status" value="1"/>
</dbReference>
<dbReference type="Pfam" id="PF08263">
    <property type="entry name" value="LRRNT_2"/>
    <property type="match status" value="1"/>
</dbReference>
<keyword evidence="8 12" id="KW-1133">Transmembrane helix</keyword>
<dbReference type="OMA" id="MFISISH"/>
<dbReference type="InterPro" id="IPR046956">
    <property type="entry name" value="RLP23-like"/>
</dbReference>
<dbReference type="SUPFAM" id="SSF52058">
    <property type="entry name" value="L domain-like"/>
    <property type="match status" value="1"/>
</dbReference>
<evidence type="ECO:0000313" key="15">
    <source>
        <dbReference type="EnsemblPlants" id="QL11p011800:mrna:CDS:1"/>
    </source>
</evidence>
<keyword evidence="11" id="KW-0325">Glycoprotein</keyword>
<feature type="transmembrane region" description="Helical" evidence="12">
    <location>
        <begin position="985"/>
        <end position="1008"/>
    </location>
</feature>
<dbReference type="Pfam" id="PF00560">
    <property type="entry name" value="LRR_1"/>
    <property type="match status" value="8"/>
</dbReference>
<dbReference type="EnsemblPlants" id="QL11p011800:mrna">
    <property type="protein sequence ID" value="QL11p011800:mrna:CDS:1"/>
    <property type="gene ID" value="QL11p011800"/>
</dbReference>
<dbReference type="PRINTS" id="PR00019">
    <property type="entry name" value="LEURICHRPT"/>
</dbReference>
<evidence type="ECO:0000256" key="1">
    <source>
        <dbReference type="ARBA" id="ARBA00004251"/>
    </source>
</evidence>
<comment type="similarity">
    <text evidence="2">Belongs to the RLP family.</text>
</comment>
<organism evidence="15 16">
    <name type="scientific">Quercus lobata</name>
    <name type="common">Valley oak</name>
    <dbReference type="NCBI Taxonomy" id="97700"/>
    <lineage>
        <taxon>Eukaryota</taxon>
        <taxon>Viridiplantae</taxon>
        <taxon>Streptophyta</taxon>
        <taxon>Embryophyta</taxon>
        <taxon>Tracheophyta</taxon>
        <taxon>Spermatophyta</taxon>
        <taxon>Magnoliopsida</taxon>
        <taxon>eudicotyledons</taxon>
        <taxon>Gunneridae</taxon>
        <taxon>Pentapetalae</taxon>
        <taxon>rosids</taxon>
        <taxon>fabids</taxon>
        <taxon>Fagales</taxon>
        <taxon>Fagaceae</taxon>
        <taxon>Quercus</taxon>
    </lineage>
</organism>
<dbReference type="InterPro" id="IPR003591">
    <property type="entry name" value="Leu-rich_rpt_typical-subtyp"/>
</dbReference>
<dbReference type="Proteomes" id="UP000594261">
    <property type="component" value="Chromosome 11"/>
</dbReference>
<dbReference type="AlphaFoldDB" id="A0A7N2MVV2"/>
<reference evidence="15" key="2">
    <citation type="submission" date="2021-01" db="UniProtKB">
        <authorList>
            <consortium name="EnsemblPlants"/>
        </authorList>
    </citation>
    <scope>IDENTIFICATION</scope>
</reference>
<dbReference type="Gramene" id="QL11p011800:mrna">
    <property type="protein sequence ID" value="QL11p011800:mrna:CDS:1"/>
    <property type="gene ID" value="QL11p011800"/>
</dbReference>
<dbReference type="InterPro" id="IPR001611">
    <property type="entry name" value="Leu-rich_rpt"/>
</dbReference>
<dbReference type="PROSITE" id="PS51450">
    <property type="entry name" value="LRR"/>
    <property type="match status" value="1"/>
</dbReference>
<evidence type="ECO:0000259" key="13">
    <source>
        <dbReference type="Pfam" id="PF08263"/>
    </source>
</evidence>
<reference evidence="15 16" key="1">
    <citation type="journal article" date="2016" name="G3 (Bethesda)">
        <title>First Draft Assembly and Annotation of the Genome of a California Endemic Oak Quercus lobata Nee (Fagaceae).</title>
        <authorList>
            <person name="Sork V.L."/>
            <person name="Fitz-Gibbon S.T."/>
            <person name="Puiu D."/>
            <person name="Crepeau M."/>
            <person name="Gugger P.F."/>
            <person name="Sherman R."/>
            <person name="Stevens K."/>
            <person name="Langley C.H."/>
            <person name="Pellegrini M."/>
            <person name="Salzberg S.L."/>
        </authorList>
    </citation>
    <scope>NUCLEOTIDE SEQUENCE [LARGE SCALE GENOMIC DNA]</scope>
    <source>
        <strain evidence="15 16">cv. SW786</strain>
    </source>
</reference>
<evidence type="ECO:0000256" key="10">
    <source>
        <dbReference type="ARBA" id="ARBA00023170"/>
    </source>
</evidence>
<dbReference type="FunFam" id="3.80.10.10:FF:000041">
    <property type="entry name" value="LRR receptor-like serine/threonine-protein kinase ERECTA"/>
    <property type="match status" value="1"/>
</dbReference>
<evidence type="ECO:0000256" key="6">
    <source>
        <dbReference type="ARBA" id="ARBA00022729"/>
    </source>
</evidence>
<dbReference type="InterPro" id="IPR013210">
    <property type="entry name" value="LRR_N_plant-typ"/>
</dbReference>
<dbReference type="SMART" id="SM00369">
    <property type="entry name" value="LRR_TYP"/>
    <property type="match status" value="11"/>
</dbReference>
<dbReference type="PANTHER" id="PTHR48063:SF81">
    <property type="entry name" value="LEUCINE-RICH REPEAT-CONTAINING N-TERMINAL PLANT-TYPE DOMAIN-CONTAINING PROTEIN"/>
    <property type="match status" value="1"/>
</dbReference>
<keyword evidence="10" id="KW-0675">Receptor</keyword>
<evidence type="ECO:0000256" key="7">
    <source>
        <dbReference type="ARBA" id="ARBA00022737"/>
    </source>
</evidence>
<evidence type="ECO:0000256" key="4">
    <source>
        <dbReference type="ARBA" id="ARBA00022614"/>
    </source>
</evidence>
<dbReference type="FunFam" id="3.80.10.10:FF:000095">
    <property type="entry name" value="LRR receptor-like serine/threonine-protein kinase GSO1"/>
    <property type="match status" value="1"/>
</dbReference>
<feature type="domain" description="Disease resistance R13L4/SHOC-2-like LRR" evidence="14">
    <location>
        <begin position="216"/>
        <end position="403"/>
    </location>
</feature>
<dbReference type="EMBL" id="LRBV02000011">
    <property type="status" value="NOT_ANNOTATED_CDS"/>
    <property type="molecule type" value="Genomic_DNA"/>
</dbReference>